<dbReference type="PANTHER" id="PTHR12304">
    <property type="entry name" value="INOSINE-URIDINE PREFERRING NUCLEOSIDE HYDROLASE"/>
    <property type="match status" value="1"/>
</dbReference>
<dbReference type="GO" id="GO:0006152">
    <property type="term" value="P:purine nucleoside catabolic process"/>
    <property type="evidence" value="ECO:0007669"/>
    <property type="project" value="TreeGrafter"/>
</dbReference>
<dbReference type="SUPFAM" id="SSF53590">
    <property type="entry name" value="Nucleoside hydrolase"/>
    <property type="match status" value="1"/>
</dbReference>
<keyword evidence="1 5" id="KW-0378">Hydrolase</keyword>
<keyword evidence="2 5" id="KW-0326">Glycosidase</keyword>
<protein>
    <submittedName>
        <fullName evidence="5">Pyrimidine-specific ribonucleoside hydrolase rihB</fullName>
        <ecNumber evidence="5">3.2.2.8</ecNumber>
    </submittedName>
</protein>
<evidence type="ECO:0000313" key="6">
    <source>
        <dbReference type="Proteomes" id="UP000251082"/>
    </source>
</evidence>
<evidence type="ECO:0000256" key="2">
    <source>
        <dbReference type="ARBA" id="ARBA00023295"/>
    </source>
</evidence>
<dbReference type="GO" id="GO:0050263">
    <property type="term" value="F:ribosylpyrimidine nucleosidase activity"/>
    <property type="evidence" value="ECO:0007669"/>
    <property type="project" value="UniProtKB-EC"/>
</dbReference>
<dbReference type="GO" id="GO:0008477">
    <property type="term" value="F:purine nucleosidase activity"/>
    <property type="evidence" value="ECO:0007669"/>
    <property type="project" value="TreeGrafter"/>
</dbReference>
<dbReference type="AlphaFoldDB" id="A0A2X2IWQ9"/>
<dbReference type="EMBL" id="UAUQ01000013">
    <property type="protein sequence ID" value="SPZ78685.1"/>
    <property type="molecule type" value="Genomic_DNA"/>
</dbReference>
<dbReference type="EC" id="3.2.2.8" evidence="5"/>
<dbReference type="GO" id="GO:0005829">
    <property type="term" value="C:cytosol"/>
    <property type="evidence" value="ECO:0007669"/>
    <property type="project" value="TreeGrafter"/>
</dbReference>
<organism evidence="5 6">
    <name type="scientific">Shigella dysenteriae</name>
    <dbReference type="NCBI Taxonomy" id="622"/>
    <lineage>
        <taxon>Bacteria</taxon>
        <taxon>Pseudomonadati</taxon>
        <taxon>Pseudomonadota</taxon>
        <taxon>Gammaproteobacteria</taxon>
        <taxon>Enterobacterales</taxon>
        <taxon>Enterobacteriaceae</taxon>
        <taxon>Shigella</taxon>
    </lineage>
</organism>
<proteinExistence type="predicted"/>
<dbReference type="Pfam" id="PF01156">
    <property type="entry name" value="IU_nuc_hydro"/>
    <property type="match status" value="1"/>
</dbReference>
<sequence length="50" mass="5375">MEKIKIILDCEPGHDDAIAMMMAAKHPAIDLLGITIVAGNQMLDKTLING</sequence>
<evidence type="ECO:0000259" key="3">
    <source>
        <dbReference type="Pfam" id="PF01156"/>
    </source>
</evidence>
<evidence type="ECO:0000313" key="5">
    <source>
        <dbReference type="EMBL" id="SPZ78685.1"/>
    </source>
</evidence>
<dbReference type="PANTHER" id="PTHR12304:SF4">
    <property type="entry name" value="URIDINE NUCLEOSIDASE"/>
    <property type="match status" value="1"/>
</dbReference>
<dbReference type="EMBL" id="UAUQ01000007">
    <property type="protein sequence ID" value="SPZ78055.1"/>
    <property type="molecule type" value="Genomic_DNA"/>
</dbReference>
<name>A0A2X2IWQ9_SHIDY</name>
<feature type="domain" description="Inosine/uridine-preferring nucleoside hydrolase" evidence="3">
    <location>
        <begin position="6"/>
        <end position="49"/>
    </location>
</feature>
<gene>
    <name evidence="5" type="primary">rihB_3</name>
    <name evidence="4" type="synonym">rihB_2</name>
    <name evidence="4" type="ORF">NCTC4837_02796</name>
    <name evidence="5" type="ORF">NCTC4837_03384</name>
</gene>
<dbReference type="InterPro" id="IPR001910">
    <property type="entry name" value="Inosine/uridine_hydrolase_dom"/>
</dbReference>
<dbReference type="InterPro" id="IPR036452">
    <property type="entry name" value="Ribo_hydro-like"/>
</dbReference>
<dbReference type="Proteomes" id="UP000251082">
    <property type="component" value="Unassembled WGS sequence"/>
</dbReference>
<dbReference type="InterPro" id="IPR023186">
    <property type="entry name" value="IUNH"/>
</dbReference>
<reference evidence="5 6" key="1">
    <citation type="submission" date="2018-06" db="EMBL/GenBank/DDBJ databases">
        <authorList>
            <consortium name="Pathogen Informatics"/>
            <person name="Doyle S."/>
        </authorList>
    </citation>
    <scope>NUCLEOTIDE SEQUENCE [LARGE SCALE GENOMIC DNA]</scope>
    <source>
        <strain evidence="5 6">NCTC4837</strain>
    </source>
</reference>
<evidence type="ECO:0000256" key="1">
    <source>
        <dbReference type="ARBA" id="ARBA00022801"/>
    </source>
</evidence>
<dbReference type="Gene3D" id="3.90.245.10">
    <property type="entry name" value="Ribonucleoside hydrolase-like"/>
    <property type="match status" value="1"/>
</dbReference>
<evidence type="ECO:0000313" key="4">
    <source>
        <dbReference type="EMBL" id="SPZ78055.1"/>
    </source>
</evidence>
<accession>A0A2X2IWQ9</accession>